<dbReference type="InterPro" id="IPR011009">
    <property type="entry name" value="Kinase-like_dom_sf"/>
</dbReference>
<proteinExistence type="predicted"/>
<protein>
    <recommendedName>
        <fullName evidence="2">Protein kinase domain-containing protein</fullName>
    </recommendedName>
</protein>
<feature type="domain" description="Protein kinase" evidence="2">
    <location>
        <begin position="265"/>
        <end position="660"/>
    </location>
</feature>
<name>A0A9W8TFI8_9AGAR</name>
<feature type="compositionally biased region" description="Basic residues" evidence="1">
    <location>
        <begin position="716"/>
        <end position="731"/>
    </location>
</feature>
<dbReference type="OrthoDB" id="5592585at2759"/>
<dbReference type="AlphaFoldDB" id="A0A9W8TFI8"/>
<dbReference type="SUPFAM" id="SSF56112">
    <property type="entry name" value="Protein kinase-like (PK-like)"/>
    <property type="match status" value="1"/>
</dbReference>
<evidence type="ECO:0000313" key="4">
    <source>
        <dbReference type="Proteomes" id="UP001148786"/>
    </source>
</evidence>
<feature type="region of interest" description="Disordered" evidence="1">
    <location>
        <begin position="703"/>
        <end position="740"/>
    </location>
</feature>
<dbReference type="InterPro" id="IPR000719">
    <property type="entry name" value="Prot_kinase_dom"/>
</dbReference>
<feature type="region of interest" description="Disordered" evidence="1">
    <location>
        <begin position="1"/>
        <end position="39"/>
    </location>
</feature>
<dbReference type="Pfam" id="PF17667">
    <property type="entry name" value="Pkinase_fungal"/>
    <property type="match status" value="1"/>
</dbReference>
<evidence type="ECO:0000259" key="2">
    <source>
        <dbReference type="PROSITE" id="PS50011"/>
    </source>
</evidence>
<evidence type="ECO:0000313" key="3">
    <source>
        <dbReference type="EMBL" id="KAJ3516971.1"/>
    </source>
</evidence>
<dbReference type="GO" id="GO:0004672">
    <property type="term" value="F:protein kinase activity"/>
    <property type="evidence" value="ECO:0007669"/>
    <property type="project" value="InterPro"/>
</dbReference>
<dbReference type="Gene3D" id="1.10.510.10">
    <property type="entry name" value="Transferase(Phosphotransferase) domain 1"/>
    <property type="match status" value="1"/>
</dbReference>
<dbReference type="PANTHER" id="PTHR38248:SF2">
    <property type="entry name" value="FUNK1 11"/>
    <property type="match status" value="1"/>
</dbReference>
<dbReference type="InterPro" id="IPR040976">
    <property type="entry name" value="Pkinase_fungal"/>
</dbReference>
<gene>
    <name evidence="3" type="ORF">NLJ89_g799</name>
</gene>
<reference evidence="3" key="1">
    <citation type="submission" date="2022-07" db="EMBL/GenBank/DDBJ databases">
        <title>Genome Sequence of Agrocybe chaxingu.</title>
        <authorList>
            <person name="Buettner E."/>
        </authorList>
    </citation>
    <scope>NUCLEOTIDE SEQUENCE</scope>
    <source>
        <strain evidence="3">MP-N11</strain>
    </source>
</reference>
<dbReference type="Proteomes" id="UP001148786">
    <property type="component" value="Unassembled WGS sequence"/>
</dbReference>
<feature type="compositionally biased region" description="Polar residues" evidence="1">
    <location>
        <begin position="13"/>
        <end position="32"/>
    </location>
</feature>
<dbReference type="EMBL" id="JANKHO010000035">
    <property type="protein sequence ID" value="KAJ3516971.1"/>
    <property type="molecule type" value="Genomic_DNA"/>
</dbReference>
<accession>A0A9W8TFI8</accession>
<organism evidence="3 4">
    <name type="scientific">Agrocybe chaxingu</name>
    <dbReference type="NCBI Taxonomy" id="84603"/>
    <lineage>
        <taxon>Eukaryota</taxon>
        <taxon>Fungi</taxon>
        <taxon>Dikarya</taxon>
        <taxon>Basidiomycota</taxon>
        <taxon>Agaricomycotina</taxon>
        <taxon>Agaricomycetes</taxon>
        <taxon>Agaricomycetidae</taxon>
        <taxon>Agaricales</taxon>
        <taxon>Agaricineae</taxon>
        <taxon>Strophariaceae</taxon>
        <taxon>Agrocybe</taxon>
    </lineage>
</organism>
<sequence>MTPPASLNDKPKTQASSGTQSTPPKNRSNSNPVEARKVGYKEARKIMEVELRGHWVGPMPYNEFMAKFMSTDNLSTDDPAPVGLVADNYFATIPTGTESAMYLPFVNCIKDANLAPSMAFFNTSTFEDHDSLLHKKWKPDIAGYRKADTEKISDDKPTNFEKLDLYIEVKTSVFPFTDPEPGCSPEKRQKHQFENSGDLAEDCRGQIALVMAEICARQYRTHSFMVFLNHKEVRFLYNDRSAIVVTEAIDYRTESKKLAEFFWRYSRMSDAQRGMDTSVRPSTDEEIGKAKAALSPYLPREDTTRPYITLTVPTEDGTERLAVGRDCMMEPDSVTGRATRAFPVYDLKTGKIEFLKDTWRVDLPGMDKESDILKELNEKQVRNVPVLIDGGDVPGSHQTTVSHEFENASWRAGRLAVLVPRAHNRFLENFIGKRLSKFANAKEFLKVVMHAIEAHQDALYLCGYLHRDVSDNNILITDVGCGILTDWDMAKKVGIPGQHPPDQAKGQRHAYRTGTWYFMSGLLLINPYKLHTLQDDLESFFHVVLYYSLQYLPHNKRLDQVQDSITEIFKESRYQTYTGLYTGGKGKREMIMYENGLGILTLKDNAPLTTWIRSALKALQSFYAYDFLAQLSWRNNNPEAQSRPTFFPPDTEKLANHDYLLELSTTALAASDAAWPDNRRPVMLVPHLPIKTTKQVPVLKRLAENEPAGNDLPAPKKCRSTGHGRPPKKNTRSLTSELLD</sequence>
<dbReference type="GO" id="GO:0005524">
    <property type="term" value="F:ATP binding"/>
    <property type="evidence" value="ECO:0007669"/>
    <property type="project" value="InterPro"/>
</dbReference>
<evidence type="ECO:0000256" key="1">
    <source>
        <dbReference type="SAM" id="MobiDB-lite"/>
    </source>
</evidence>
<dbReference type="PANTHER" id="PTHR38248">
    <property type="entry name" value="FUNK1 6"/>
    <property type="match status" value="1"/>
</dbReference>
<comment type="caution">
    <text evidence="3">The sequence shown here is derived from an EMBL/GenBank/DDBJ whole genome shotgun (WGS) entry which is preliminary data.</text>
</comment>
<dbReference type="PROSITE" id="PS50011">
    <property type="entry name" value="PROTEIN_KINASE_DOM"/>
    <property type="match status" value="1"/>
</dbReference>
<keyword evidence="4" id="KW-1185">Reference proteome</keyword>